<dbReference type="PROSITE" id="PS51257">
    <property type="entry name" value="PROKAR_LIPOPROTEIN"/>
    <property type="match status" value="1"/>
</dbReference>
<sequence>MKKVFLIIFLIVISSCSSDDENCLNSLTTLRETVRPTELKEIYSDVNYKINLSRFITPNGDAVNDIYVIYIEDLVNNTFYVSDDFGINGNIIDANSSEDPTLFFTTIDLKVSTNCTTVYESSDINDYLWRLDFQNPVDEGNYNLDLTLTMFNSDVITVSDNFDLYYTLQ</sequence>
<organism evidence="1 2">
    <name type="scientific">Nonlabens xylanidelens</name>
    <dbReference type="NCBI Taxonomy" id="191564"/>
    <lineage>
        <taxon>Bacteria</taxon>
        <taxon>Pseudomonadati</taxon>
        <taxon>Bacteroidota</taxon>
        <taxon>Flavobacteriia</taxon>
        <taxon>Flavobacteriales</taxon>
        <taxon>Flavobacteriaceae</taxon>
        <taxon>Nonlabens</taxon>
    </lineage>
</organism>
<keyword evidence="2" id="KW-1185">Reference proteome</keyword>
<proteinExistence type="predicted"/>
<dbReference type="OrthoDB" id="1490014at2"/>
<protein>
    <submittedName>
        <fullName evidence="1">Uncharacterized protein</fullName>
    </submittedName>
</protein>
<gene>
    <name evidence="1" type="ORF">LY01_02814</name>
</gene>
<evidence type="ECO:0000313" key="2">
    <source>
        <dbReference type="Proteomes" id="UP000239002"/>
    </source>
</evidence>
<dbReference type="EMBL" id="PTJE01000009">
    <property type="protein sequence ID" value="PPK92729.1"/>
    <property type="molecule type" value="Genomic_DNA"/>
</dbReference>
<accession>A0A2S6IEU9</accession>
<dbReference type="Proteomes" id="UP000239002">
    <property type="component" value="Unassembled WGS sequence"/>
</dbReference>
<reference evidence="1 2" key="1">
    <citation type="submission" date="2018-02" db="EMBL/GenBank/DDBJ databases">
        <title>Genomic Encyclopedia of Archaeal and Bacterial Type Strains, Phase II (KMG-II): from individual species to whole genera.</title>
        <authorList>
            <person name="Goeker M."/>
        </authorList>
    </citation>
    <scope>NUCLEOTIDE SEQUENCE [LARGE SCALE GENOMIC DNA]</scope>
    <source>
        <strain evidence="1 2">DSM 16809</strain>
    </source>
</reference>
<comment type="caution">
    <text evidence="1">The sequence shown here is derived from an EMBL/GenBank/DDBJ whole genome shotgun (WGS) entry which is preliminary data.</text>
</comment>
<dbReference type="RefSeq" id="WP_104516618.1">
    <property type="nucleotide sequence ID" value="NZ_MQVW01000014.1"/>
</dbReference>
<dbReference type="AlphaFoldDB" id="A0A2S6IEU9"/>
<name>A0A2S6IEU9_9FLAO</name>
<evidence type="ECO:0000313" key="1">
    <source>
        <dbReference type="EMBL" id="PPK92729.1"/>
    </source>
</evidence>